<keyword evidence="1 4" id="KW-0808">Transferase</keyword>
<name>A0A544QX54_9FIRM</name>
<dbReference type="SUPFAM" id="SSF55729">
    <property type="entry name" value="Acyl-CoA N-acyltransferases (Nat)"/>
    <property type="match status" value="1"/>
</dbReference>
<sequence>MIRAKNDKDINRIMEIWINTNIKTHSFIDESYWRKNFSIAKDMISESEIYVYEINGEIVGFIGLMDYYIAGIFVDCRYQSKGIGKELIDYIKNIKKQLNLNVYIKNSRAVDFYLREGFTKLEESIDDNTNECEYKMIWKNNKR</sequence>
<evidence type="ECO:0000259" key="3">
    <source>
        <dbReference type="PROSITE" id="PS51186"/>
    </source>
</evidence>
<dbReference type="OrthoDB" id="88131at2"/>
<keyword evidence="5" id="KW-1185">Reference proteome</keyword>
<comment type="caution">
    <text evidence="4">The sequence shown here is derived from an EMBL/GenBank/DDBJ whole genome shotgun (WGS) entry which is preliminary data.</text>
</comment>
<dbReference type="GO" id="GO:0016747">
    <property type="term" value="F:acyltransferase activity, transferring groups other than amino-acyl groups"/>
    <property type="evidence" value="ECO:0007669"/>
    <property type="project" value="InterPro"/>
</dbReference>
<dbReference type="Pfam" id="PF13508">
    <property type="entry name" value="Acetyltransf_7"/>
    <property type="match status" value="1"/>
</dbReference>
<dbReference type="Proteomes" id="UP000317863">
    <property type="component" value="Unassembled WGS sequence"/>
</dbReference>
<accession>A0A544QX54</accession>
<evidence type="ECO:0000313" key="4">
    <source>
        <dbReference type="EMBL" id="TQQ85274.1"/>
    </source>
</evidence>
<reference evidence="4 5" key="1">
    <citation type="submission" date="2019-02" db="EMBL/GenBank/DDBJ databases">
        <title>Peptostreptococcaceae bacterium ZHW00191 nov., a new bacterium isolated from the human gut.</title>
        <authorList>
            <person name="Zhou H.-W."/>
            <person name="Chen X.-J."/>
        </authorList>
    </citation>
    <scope>NUCLEOTIDE SEQUENCE [LARGE SCALE GENOMIC DNA]</scope>
    <source>
        <strain evidence="4 5">ZHW00191</strain>
    </source>
</reference>
<dbReference type="RefSeq" id="WP_142535326.1">
    <property type="nucleotide sequence ID" value="NZ_SGJB01000003.1"/>
</dbReference>
<keyword evidence="2" id="KW-0012">Acyltransferase</keyword>
<dbReference type="AlphaFoldDB" id="A0A544QX54"/>
<gene>
    <name evidence="4" type="ORF">EXD82_02435</name>
</gene>
<evidence type="ECO:0000256" key="2">
    <source>
        <dbReference type="ARBA" id="ARBA00023315"/>
    </source>
</evidence>
<proteinExistence type="predicted"/>
<dbReference type="InterPro" id="IPR000182">
    <property type="entry name" value="GNAT_dom"/>
</dbReference>
<feature type="domain" description="N-acetyltransferase" evidence="3">
    <location>
        <begin position="1"/>
        <end position="141"/>
    </location>
</feature>
<organism evidence="4 5">
    <name type="scientific">Peptacetobacter hominis</name>
    <dbReference type="NCBI Taxonomy" id="2743610"/>
    <lineage>
        <taxon>Bacteria</taxon>
        <taxon>Bacillati</taxon>
        <taxon>Bacillota</taxon>
        <taxon>Clostridia</taxon>
        <taxon>Peptostreptococcales</taxon>
        <taxon>Peptostreptococcaceae</taxon>
        <taxon>Peptacetobacter</taxon>
    </lineage>
</organism>
<dbReference type="InterPro" id="IPR016181">
    <property type="entry name" value="Acyl_CoA_acyltransferase"/>
</dbReference>
<dbReference type="PROSITE" id="PS51186">
    <property type="entry name" value="GNAT"/>
    <property type="match status" value="1"/>
</dbReference>
<evidence type="ECO:0000313" key="5">
    <source>
        <dbReference type="Proteomes" id="UP000317863"/>
    </source>
</evidence>
<evidence type="ECO:0000256" key="1">
    <source>
        <dbReference type="ARBA" id="ARBA00022679"/>
    </source>
</evidence>
<dbReference type="Gene3D" id="3.40.630.30">
    <property type="match status" value="1"/>
</dbReference>
<dbReference type="PANTHER" id="PTHR43800">
    <property type="entry name" value="PEPTIDYL-LYSINE N-ACETYLTRANSFERASE YJAB"/>
    <property type="match status" value="1"/>
</dbReference>
<dbReference type="PANTHER" id="PTHR43800:SF1">
    <property type="entry name" value="PEPTIDYL-LYSINE N-ACETYLTRANSFERASE YJAB"/>
    <property type="match status" value="1"/>
</dbReference>
<dbReference type="CDD" id="cd04301">
    <property type="entry name" value="NAT_SF"/>
    <property type="match status" value="1"/>
</dbReference>
<dbReference type="EMBL" id="SGJB01000003">
    <property type="protein sequence ID" value="TQQ85274.1"/>
    <property type="molecule type" value="Genomic_DNA"/>
</dbReference>
<protein>
    <submittedName>
        <fullName evidence="4">GNAT family N-acetyltransferase</fullName>
    </submittedName>
</protein>